<dbReference type="InterPro" id="IPR028349">
    <property type="entry name" value="PafC-like"/>
</dbReference>
<dbReference type="InterPro" id="IPR026881">
    <property type="entry name" value="WYL_dom"/>
</dbReference>
<sequence>MSKRISAATNAEQFQRALNILAWFRNNHGASFMEASADLGVPTTQIKKELTQLSMCGLPGHFPGSLIEVSMDQLSAAVEFSAGLDKPIRLTPMEAGVTLLALEAIRHTVPADKQPAVTSAMDKIQALLPSGVQPARESSADEAQASPLFEELSRAVAQRHTVDFDYVSLSSDSSTRRRVSPDHLGVVDGKTYLWARQWEDDQGPAAKHKKFALARMEAVTVGEAGSAGEVAVPAIEATDPFGFDESEAWAQVAVAPNYAWMLEYYPFWLVEDVAPGPAGEREVMVPWTGEWTIRLLIAFSQGLSVAEPLALDEAVRHQANRGLKAYAEHLGVTPNER</sequence>
<dbReference type="InterPro" id="IPR043839">
    <property type="entry name" value="PafC_HTH"/>
</dbReference>
<proteinExistence type="predicted"/>
<dbReference type="PROSITE" id="PS52050">
    <property type="entry name" value="WYL"/>
    <property type="match status" value="1"/>
</dbReference>
<dbReference type="Pfam" id="PF19187">
    <property type="entry name" value="HTH_PafC"/>
    <property type="match status" value="1"/>
</dbReference>
<accession>A0A9D1S0R6</accession>
<name>A0A9D1S0R6_9CORY</name>
<evidence type="ECO:0000259" key="1">
    <source>
        <dbReference type="Pfam" id="PF13280"/>
    </source>
</evidence>
<organism evidence="3 4">
    <name type="scientific">Candidatus Corynebacterium gallistercoris</name>
    <dbReference type="NCBI Taxonomy" id="2838530"/>
    <lineage>
        <taxon>Bacteria</taxon>
        <taxon>Bacillati</taxon>
        <taxon>Actinomycetota</taxon>
        <taxon>Actinomycetes</taxon>
        <taxon>Mycobacteriales</taxon>
        <taxon>Corynebacteriaceae</taxon>
        <taxon>Corynebacterium</taxon>
    </lineage>
</organism>
<dbReference type="PANTHER" id="PTHR34580:SF1">
    <property type="entry name" value="PROTEIN PAFC"/>
    <property type="match status" value="1"/>
</dbReference>
<feature type="domain" description="PafC HTH" evidence="2">
    <location>
        <begin position="12"/>
        <end position="125"/>
    </location>
</feature>
<evidence type="ECO:0000313" key="4">
    <source>
        <dbReference type="Proteomes" id="UP000824189"/>
    </source>
</evidence>
<reference evidence="3" key="2">
    <citation type="submission" date="2021-04" db="EMBL/GenBank/DDBJ databases">
        <authorList>
            <person name="Gilroy R."/>
        </authorList>
    </citation>
    <scope>NUCLEOTIDE SEQUENCE</scope>
    <source>
        <strain evidence="3">4376</strain>
    </source>
</reference>
<dbReference type="Pfam" id="PF13280">
    <property type="entry name" value="WYL"/>
    <property type="match status" value="1"/>
</dbReference>
<dbReference type="Proteomes" id="UP000824189">
    <property type="component" value="Unassembled WGS sequence"/>
</dbReference>
<dbReference type="InterPro" id="IPR051534">
    <property type="entry name" value="CBASS_pafABC_assoc_protein"/>
</dbReference>
<evidence type="ECO:0000313" key="3">
    <source>
        <dbReference type="EMBL" id="HIW96833.1"/>
    </source>
</evidence>
<dbReference type="PANTHER" id="PTHR34580">
    <property type="match status" value="1"/>
</dbReference>
<feature type="domain" description="WYL" evidence="1">
    <location>
        <begin position="148"/>
        <end position="221"/>
    </location>
</feature>
<reference evidence="3" key="1">
    <citation type="journal article" date="2021" name="PeerJ">
        <title>Extensive microbial diversity within the chicken gut microbiome revealed by metagenomics and culture.</title>
        <authorList>
            <person name="Gilroy R."/>
            <person name="Ravi A."/>
            <person name="Getino M."/>
            <person name="Pursley I."/>
            <person name="Horton D.L."/>
            <person name="Alikhan N.F."/>
            <person name="Baker D."/>
            <person name="Gharbi K."/>
            <person name="Hall N."/>
            <person name="Watson M."/>
            <person name="Adriaenssens E.M."/>
            <person name="Foster-Nyarko E."/>
            <person name="Jarju S."/>
            <person name="Secka A."/>
            <person name="Antonio M."/>
            <person name="Oren A."/>
            <person name="Chaudhuri R.R."/>
            <person name="La Ragione R."/>
            <person name="Hildebrand F."/>
            <person name="Pallen M.J."/>
        </authorList>
    </citation>
    <scope>NUCLEOTIDE SEQUENCE</scope>
    <source>
        <strain evidence="3">4376</strain>
    </source>
</reference>
<protein>
    <submittedName>
        <fullName evidence="3">WYL domain-containing protein</fullName>
    </submittedName>
</protein>
<evidence type="ECO:0000259" key="2">
    <source>
        <dbReference type="Pfam" id="PF19187"/>
    </source>
</evidence>
<comment type="caution">
    <text evidence="3">The sequence shown here is derived from an EMBL/GenBank/DDBJ whole genome shotgun (WGS) entry which is preliminary data.</text>
</comment>
<gene>
    <name evidence="3" type="ORF">H9867_10230</name>
</gene>
<dbReference type="EMBL" id="DXFZ01000121">
    <property type="protein sequence ID" value="HIW96833.1"/>
    <property type="molecule type" value="Genomic_DNA"/>
</dbReference>
<dbReference type="AlphaFoldDB" id="A0A9D1S0R6"/>
<dbReference type="PIRSF" id="PIRSF016838">
    <property type="entry name" value="PafC"/>
    <property type="match status" value="1"/>
</dbReference>